<evidence type="ECO:0000256" key="3">
    <source>
        <dbReference type="ARBA" id="ARBA00012494"/>
    </source>
</evidence>
<evidence type="ECO:0000256" key="5">
    <source>
        <dbReference type="ARBA" id="ARBA00022484"/>
    </source>
</evidence>
<evidence type="ECO:0000256" key="18">
    <source>
        <dbReference type="ARBA" id="ARBA00023268"/>
    </source>
</evidence>
<dbReference type="GO" id="GO:0030430">
    <property type="term" value="C:host cell cytoplasm"/>
    <property type="evidence" value="ECO:0007669"/>
    <property type="project" value="UniProtKB-SubCell"/>
</dbReference>
<evidence type="ECO:0000256" key="11">
    <source>
        <dbReference type="ARBA" id="ARBA00022741"/>
    </source>
</evidence>
<evidence type="ECO:0000256" key="21">
    <source>
        <dbReference type="ARBA" id="ARBA00026099"/>
    </source>
</evidence>
<evidence type="ECO:0000259" key="27">
    <source>
        <dbReference type="PROSITE" id="PS50526"/>
    </source>
</evidence>
<evidence type="ECO:0000256" key="4">
    <source>
        <dbReference type="ARBA" id="ARBA00012582"/>
    </source>
</evidence>
<evidence type="ECO:0000256" key="23">
    <source>
        <dbReference type="ARBA" id="ARBA00031012"/>
    </source>
</evidence>
<organism evidence="29">
    <name type="scientific">Brassica virus 2_Jun</name>
    <dbReference type="NCBI Taxonomy" id="2977959"/>
    <lineage>
        <taxon>Viruses</taxon>
        <taxon>Riboviria</taxon>
        <taxon>Orthornavirae</taxon>
        <taxon>Negarnaviricota</taxon>
        <taxon>Haploviricotina</taxon>
        <taxon>Monjiviricetes</taxon>
        <taxon>Mononegavirales</taxon>
        <taxon>Rhabdoviridae</taxon>
    </lineage>
</organism>
<comment type="catalytic activity">
    <reaction evidence="19">
        <text>a 5'-end triphospho-adenylyl-adenylyl-cytidylyl-adenosine in mRNA + GDP + H(+) = a 5'-end (5'-triphosphoguanosine)-adenylyl-adenylyl-cytidylyl-adenosine in mRNA + diphosphate</text>
        <dbReference type="Rhea" id="RHEA:65436"/>
        <dbReference type="Rhea" id="RHEA-COMP:16797"/>
        <dbReference type="Rhea" id="RHEA-COMP:16799"/>
        <dbReference type="ChEBI" id="CHEBI:15378"/>
        <dbReference type="ChEBI" id="CHEBI:33019"/>
        <dbReference type="ChEBI" id="CHEBI:58189"/>
        <dbReference type="ChEBI" id="CHEBI:156484"/>
        <dbReference type="ChEBI" id="CHEBI:156503"/>
        <dbReference type="EC" id="2.7.7.88"/>
    </reaction>
</comment>
<evidence type="ECO:0000256" key="26">
    <source>
        <dbReference type="ARBA" id="ARBA00048548"/>
    </source>
</evidence>
<keyword evidence="18" id="KW-0511">Multifunctional enzyme</keyword>
<reference evidence="29" key="1">
    <citation type="journal article" date="2022" name="bioRxiv">
        <title>Unlocking the hidden genetic diversity of varicosaviruses, the neglected plant rhabdoviruses.</title>
        <authorList>
            <person name="Bejerman N."/>
            <person name="Dietzgen R.G."/>
            <person name="Debat H."/>
        </authorList>
    </citation>
    <scope>NUCLEOTIDE SEQUENCE</scope>
</reference>
<dbReference type="EC" id="2.7.7.88" evidence="4"/>
<keyword evidence="14" id="KW-0946">Virion</keyword>
<evidence type="ECO:0000256" key="13">
    <source>
        <dbReference type="ARBA" id="ARBA00022840"/>
    </source>
</evidence>
<dbReference type="PROSITE" id="PS51590">
    <property type="entry name" value="SAM_MT_MNV_L"/>
    <property type="match status" value="1"/>
</dbReference>
<keyword evidence="10" id="KW-0548">Nucleotidyltransferase</keyword>
<name>A0A9N6YJ13_9RHAB</name>
<evidence type="ECO:0000256" key="24">
    <source>
        <dbReference type="ARBA" id="ARBA00047332"/>
    </source>
</evidence>
<comment type="catalytic activity">
    <reaction evidence="24">
        <text>a 5'-end (5'-triphosphoguanosine)-adenylyl-adenylyl-cytidylyl-adenosine in mRNA + S-adenosyl-L-methionine = a 5'-end (5'-triphosphoguanosine)-(2'-O-methyladenylyl)-adenylyl-cytidylyl-adenosine in mRNA + S-adenosyl-L-homocysteine + H(+)</text>
        <dbReference type="Rhea" id="RHEA:65380"/>
        <dbReference type="Rhea" id="RHEA-COMP:16797"/>
        <dbReference type="Rhea" id="RHEA-COMP:16801"/>
        <dbReference type="ChEBI" id="CHEBI:15378"/>
        <dbReference type="ChEBI" id="CHEBI:57856"/>
        <dbReference type="ChEBI" id="CHEBI:59789"/>
        <dbReference type="ChEBI" id="CHEBI:156482"/>
        <dbReference type="ChEBI" id="CHEBI:156484"/>
    </reaction>
</comment>
<comment type="subcellular location">
    <subcellularLocation>
        <location evidence="1">Host cytoplasm</location>
    </subcellularLocation>
    <subcellularLocation>
        <location evidence="2">Virion</location>
    </subcellularLocation>
</comment>
<feature type="domain" description="RdRp catalytic" evidence="27">
    <location>
        <begin position="588"/>
        <end position="773"/>
    </location>
</feature>
<evidence type="ECO:0000256" key="7">
    <source>
        <dbReference type="ARBA" id="ARBA00022664"/>
    </source>
</evidence>
<dbReference type="Pfam" id="PF00946">
    <property type="entry name" value="Mononeg_RNA_pol"/>
    <property type="match status" value="1"/>
</dbReference>
<evidence type="ECO:0000256" key="6">
    <source>
        <dbReference type="ARBA" id="ARBA00022603"/>
    </source>
</evidence>
<dbReference type="InterPro" id="IPR014023">
    <property type="entry name" value="Mononeg_RNA_pol_cat"/>
</dbReference>
<evidence type="ECO:0000256" key="14">
    <source>
        <dbReference type="ARBA" id="ARBA00022844"/>
    </source>
</evidence>
<evidence type="ECO:0000313" key="29">
    <source>
        <dbReference type="EMBL" id="DAZ90666.1"/>
    </source>
</evidence>
<keyword evidence="15" id="KW-0693">Viral RNA replication</keyword>
<dbReference type="EMBL" id="BK061749">
    <property type="protein sequence ID" value="DAZ90666.1"/>
    <property type="molecule type" value="Viral_cRNA"/>
</dbReference>
<evidence type="ECO:0000256" key="25">
    <source>
        <dbReference type="ARBA" id="ARBA00047370"/>
    </source>
</evidence>
<evidence type="ECO:0000256" key="9">
    <source>
        <dbReference type="ARBA" id="ARBA00022691"/>
    </source>
</evidence>
<feature type="domain" description="Mononegavirus-type SAM-dependent 2'-O-MTase" evidence="28">
    <location>
        <begin position="1627"/>
        <end position="1805"/>
    </location>
</feature>
<keyword evidence="13" id="KW-0067">ATP-binding</keyword>
<dbReference type="GO" id="GO:0044423">
    <property type="term" value="C:virion component"/>
    <property type="evidence" value="ECO:0007669"/>
    <property type="project" value="UniProtKB-KW"/>
</dbReference>
<evidence type="ECO:0000256" key="12">
    <source>
        <dbReference type="ARBA" id="ARBA00022801"/>
    </source>
</evidence>
<evidence type="ECO:0000256" key="20">
    <source>
        <dbReference type="ARBA" id="ARBA00024499"/>
    </source>
</evidence>
<comment type="catalytic activity">
    <reaction evidence="26">
        <text>GTP + H2O = GDP + phosphate + H(+)</text>
        <dbReference type="Rhea" id="RHEA:19669"/>
        <dbReference type="ChEBI" id="CHEBI:15377"/>
        <dbReference type="ChEBI" id="CHEBI:15378"/>
        <dbReference type="ChEBI" id="CHEBI:37565"/>
        <dbReference type="ChEBI" id="CHEBI:43474"/>
        <dbReference type="ChEBI" id="CHEBI:58189"/>
    </reaction>
</comment>
<comment type="catalytic activity">
    <reaction evidence="20">
        <text>a 5'-end (5'-triphosphoguanosine)-(2'-O-methyladenylyl)-adenylyl-cytidylyl-adenosine in mRNA + S-adenosyl-L-methionine = a 5'-end (N(7)-methyl 5'-triphosphoguanosine)-(2'-O-methyladenylyl)-adenylyl-cytidylyl-adenosine in mRNA + S-adenosyl-L-homocysteine</text>
        <dbReference type="Rhea" id="RHEA:65440"/>
        <dbReference type="Rhea" id="RHEA-COMP:16798"/>
        <dbReference type="Rhea" id="RHEA-COMP:16801"/>
        <dbReference type="ChEBI" id="CHEBI:57856"/>
        <dbReference type="ChEBI" id="CHEBI:59789"/>
        <dbReference type="ChEBI" id="CHEBI:156482"/>
        <dbReference type="ChEBI" id="CHEBI:156483"/>
    </reaction>
</comment>
<keyword evidence="6" id="KW-0489">Methyltransferase</keyword>
<evidence type="ECO:0000256" key="10">
    <source>
        <dbReference type="ARBA" id="ARBA00022695"/>
    </source>
</evidence>
<evidence type="ECO:0000256" key="2">
    <source>
        <dbReference type="ARBA" id="ARBA00004328"/>
    </source>
</evidence>
<keyword evidence="16" id="KW-0506">mRNA capping</keyword>
<dbReference type="PROSITE" id="PS50526">
    <property type="entry name" value="RDRP_SSRNA_NEG_NONSEG"/>
    <property type="match status" value="1"/>
</dbReference>
<dbReference type="GO" id="GO:0016787">
    <property type="term" value="F:hydrolase activity"/>
    <property type="evidence" value="ECO:0007669"/>
    <property type="project" value="UniProtKB-KW"/>
</dbReference>
<keyword evidence="12" id="KW-0378">Hydrolase</keyword>
<dbReference type="EC" id="2.1.1.375" evidence="21"/>
<dbReference type="EC" id="2.7.7.48" evidence="3"/>
<dbReference type="Pfam" id="PF14318">
    <property type="entry name" value="Mononeg_mRNAcap"/>
    <property type="match status" value="1"/>
</dbReference>
<evidence type="ECO:0000256" key="17">
    <source>
        <dbReference type="ARBA" id="ARBA00023200"/>
    </source>
</evidence>
<comment type="catalytic activity">
    <reaction evidence="25">
        <text>a 5'-end (5'-triphosphoguanosine)-adenylyl-adenylyl-cytidylyl-adenosine in mRNA + 2 S-adenosyl-L-methionine = a 5'-end (N(7)-methyl 5'-triphosphoguanosine)-(2'-O-methyladenylyl)-adenylyl-cytidylyl-adenosine in mRNA + 2 S-adenosyl-L-homocysteine + H(+)</text>
        <dbReference type="Rhea" id="RHEA:65376"/>
        <dbReference type="Rhea" id="RHEA-COMP:16797"/>
        <dbReference type="Rhea" id="RHEA-COMP:16798"/>
        <dbReference type="ChEBI" id="CHEBI:15378"/>
        <dbReference type="ChEBI" id="CHEBI:57856"/>
        <dbReference type="ChEBI" id="CHEBI:59789"/>
        <dbReference type="ChEBI" id="CHEBI:156483"/>
        <dbReference type="ChEBI" id="CHEBI:156484"/>
        <dbReference type="EC" id="2.1.1.375"/>
    </reaction>
</comment>
<dbReference type="GO" id="GO:0004482">
    <property type="term" value="F:mRNA 5'-cap (guanine-N7-)-methyltransferase activity"/>
    <property type="evidence" value="ECO:0007669"/>
    <property type="project" value="InterPro"/>
</dbReference>
<dbReference type="GO" id="GO:0005524">
    <property type="term" value="F:ATP binding"/>
    <property type="evidence" value="ECO:0007669"/>
    <property type="project" value="UniProtKB-KW"/>
</dbReference>
<accession>A0A9N6YJ13</accession>
<dbReference type="GO" id="GO:0003968">
    <property type="term" value="F:RNA-directed RNA polymerase activity"/>
    <property type="evidence" value="ECO:0007669"/>
    <property type="project" value="UniProtKB-KW"/>
</dbReference>
<protein>
    <recommendedName>
        <fullName evidence="23">Replicase</fullName>
        <ecNumber evidence="21">2.1.1.375</ecNumber>
        <ecNumber evidence="3">2.7.7.48</ecNumber>
        <ecNumber evidence="4">2.7.7.88</ecNumber>
    </recommendedName>
    <alternativeName>
        <fullName evidence="22">Transcriptase</fullName>
    </alternativeName>
</protein>
<keyword evidence="9" id="KW-0949">S-adenosyl-L-methionine</keyword>
<evidence type="ECO:0000256" key="15">
    <source>
        <dbReference type="ARBA" id="ARBA00022953"/>
    </source>
</evidence>
<evidence type="ECO:0000256" key="16">
    <source>
        <dbReference type="ARBA" id="ARBA00023042"/>
    </source>
</evidence>
<dbReference type="InterPro" id="IPR025786">
    <property type="entry name" value="Mononega_L_MeTrfase"/>
</dbReference>
<evidence type="ECO:0000256" key="8">
    <source>
        <dbReference type="ARBA" id="ARBA00022679"/>
    </source>
</evidence>
<keyword evidence="8" id="KW-0808">Transferase</keyword>
<keyword evidence="17" id="KW-1035">Host cytoplasm</keyword>
<keyword evidence="7" id="KW-0507">mRNA processing</keyword>
<keyword evidence="11" id="KW-0547">Nucleotide-binding</keyword>
<evidence type="ECO:0000256" key="1">
    <source>
        <dbReference type="ARBA" id="ARBA00004192"/>
    </source>
</evidence>
<sequence>MFSVSAQSLEYLEFEIGDRDGGVKDDQPLDDLHLNNAINLDYLASLLGYNIPYRIKVPSYLRADYNIAMRRCGTFKKRELILGFQSLTSEVAPILAERITISFKVASEILQTIQRASEVYQLNLPLCKLPKKILEEILIPEIWWTNFNKILNLVNGRAEMRRDASFIKNVPEVDYFGSGCSIVLRGMTKCFKVECFIHTAVISVDGSKKEKYIGSFDSLLLMLDTIGQRICLYISNQIALKVQMPGSINPNILNEIILIGDQCINRLGNKGYEVIAMFESVCVGSLLEKNPDEVNDPEMFLSNCIAESRSLLDSPVEQEFANHVICQWIRVLQLMTSQEISNAFCIYRIWGHPTVDIYAGMDKVYKLGTKKKLIMPRTGHTAVLQFRKMFLISFYEKHKTYPRVIFETSNKSYVRSCIEDNNIINVRHPLYSLTQFDDLKLTKIWSVPETYDIFHVLNDKAVSPTRSELVENIEAGRGTQCGQLRRGIWRWMCGESLRCREFLQEINDKGLDEDSKIIGLYEKEREIKITARMFALMSENMRYYFVLTEELIANHIIPYFPEITMKDSLNVLLRKLWTNSKRTEHNRLDVNVNIDFSKWNLNMRDELVNGVFKEIDSLFGYDNLIAQTHQIFHDSYIYSASGKYDPVVSNGKLVCEPPMSYTHHSGGFEGLRQKGWTIVTVLLLAETADREKLRISLMGQGDNQVVKLHMPVGRWSSYGLNKERKTAAAQELCQNYIKEIDVTFKDAHLPIKVRETWRSCNLFMYSKMMTLHNESLPQWYKKVLRSYALSNEGVLTFGGVIGTVATNMSSAAGASSMPDIMYVVFLIFSEWSCTALLNYQPFTRKSYIQSPLRSVNLAVGTKRKTFGFTPASVSELIVTLTLIPTSIGGNITIPMTSFICRGFPDPASEGYAWVKFLLTGSEKYYKVMESWYRFLGNPTIEHDQLIQSPLSLNHWKPPTPGVQSRDVVRDWILTGEFDDNRFIKNVKIIMEPFDRKGICNELVTDPFSPLIANELYNILPHVAVDGVLRRIENTRTVRKMAMSSSDRRPVISKLMEAEENFLAYLGWRIKQRGEIFSGCSTAHTRQVRDIGWNRKIVHITTPHPLELCLGQRCRKMNAACFERDHIYARIQTTGGFAPYLGSRTKVKVHTYQDESARKEPLICSSAKMARYLSWLQLGPNTKAFIEKSVRVVCDIDVFDDFFAEDLAEETFTGSVEHRFHPSSVSDGSFINYSPQVGSTVFLSSDYLPNFGRGKTNYTLAFQPLYVFLQYVAANQSGTSCIHFHLDCTECIVPTEEDVPDIMDQTPHIDHALSEETQDVIRETLGQISKRPELTILEHPILRGVRRDLLTCHARSVLNSIYVLLGHTLAATLRGHQEKLSGGIGLEDLQTYPRIYAYKLHADILVDYTCRSMIFQSLLKNSEGINLGSIQRCKRRLIYHLNSLPSSAFKDIGSLCIGRNYRQEDPVHEIIIKSFPETVESFLEGVRSMVISKLETIGSLRVLNERLILPAPALTKRIHLYILMEIASLKGCSAHQNHEELERSISSDYYPDCHNNCIRNLLNKVELTNATLDRAFKILEIAESSPKKVTGQVDIPYFRRSIVTSENGSGVIPQGVIELFMTHYRPIPPICLPTSALYKWEAVASLVQKKNIIVLGDGTGGTSLVFASHHTRSVIYPCALLEKSKCIPQDVDSLKPPLSRRMENVNHQLHLEIPDDILNPCWKERFYEAIIHMGPENVLVVSDVEGEGGNKLLTHHILSGIPEGTSMILKVYLHEFKEGGFGQSMSDLEILVSHYCNTHYGEVLLKGVKSKGRTFAREQLLERAIEDTELWIRQVPSSRKDVNNAMKMKYPSIWHYNKQCVISHINYLGISFSEDMLQLKMFELLGMITSYIQRTYHFGKFQGSSDTKKINPLLKSQMSRALGIIFRGWTTGVSEYELDLLKIHTEDVTMRPIIFLGGSRTRLEKEDRRIISILREMRREKSLKFTEILDMKKFMSDALNFCKHHRTFTWSLLSQAKDAMSDEGSDSSRGILI</sequence>
<dbReference type="InterPro" id="IPR026890">
    <property type="entry name" value="Mononeg_mRNAcap"/>
</dbReference>
<keyword evidence="5" id="KW-0696">RNA-directed RNA polymerase</keyword>
<evidence type="ECO:0000256" key="22">
    <source>
        <dbReference type="ARBA" id="ARBA00030436"/>
    </source>
</evidence>
<evidence type="ECO:0000256" key="19">
    <source>
        <dbReference type="ARBA" id="ARBA00024494"/>
    </source>
</evidence>
<proteinExistence type="predicted"/>
<evidence type="ECO:0000259" key="28">
    <source>
        <dbReference type="PROSITE" id="PS51590"/>
    </source>
</evidence>